<name>A0A6J5NDH9_9CAUD</name>
<protein>
    <submittedName>
        <fullName evidence="1">Uncharacterized protein</fullName>
    </submittedName>
</protein>
<sequence length="63" mass="6343">MITVNLQKPARASVVEYDAGEFHGPFSAVKIADKDGNTVTLFLPAASGAAVAAAINAAIGGEK</sequence>
<evidence type="ECO:0000313" key="1">
    <source>
        <dbReference type="EMBL" id="CAB4157820.1"/>
    </source>
</evidence>
<dbReference type="EMBL" id="LR796657">
    <property type="protein sequence ID" value="CAB4157820.1"/>
    <property type="molecule type" value="Genomic_DNA"/>
</dbReference>
<accession>A0A6J5NDH9</accession>
<gene>
    <name evidence="1" type="ORF">UFOVP681_47</name>
</gene>
<organism evidence="1">
    <name type="scientific">uncultured Caudovirales phage</name>
    <dbReference type="NCBI Taxonomy" id="2100421"/>
    <lineage>
        <taxon>Viruses</taxon>
        <taxon>Duplodnaviria</taxon>
        <taxon>Heunggongvirae</taxon>
        <taxon>Uroviricota</taxon>
        <taxon>Caudoviricetes</taxon>
        <taxon>Peduoviridae</taxon>
        <taxon>Maltschvirus</taxon>
        <taxon>Maltschvirus maltsch</taxon>
    </lineage>
</organism>
<reference evidence="1" key="1">
    <citation type="submission" date="2020-04" db="EMBL/GenBank/DDBJ databases">
        <authorList>
            <person name="Chiriac C."/>
            <person name="Salcher M."/>
            <person name="Ghai R."/>
            <person name="Kavagutti S V."/>
        </authorList>
    </citation>
    <scope>NUCLEOTIDE SEQUENCE</scope>
</reference>
<proteinExistence type="predicted"/>